<gene>
    <name evidence="8" type="ORF">QN277_019869</name>
</gene>
<protein>
    <recommendedName>
        <fullName evidence="4">Basic blue protein</fullName>
    </recommendedName>
    <alternativeName>
        <fullName evidence="5">Plantacyanin</fullName>
    </alternativeName>
</protein>
<feature type="domain" description="Phytocyanin" evidence="7">
    <location>
        <begin position="33"/>
        <end position="128"/>
    </location>
</feature>
<organism evidence="8 9">
    <name type="scientific">Acacia crassicarpa</name>
    <name type="common">northern wattle</name>
    <dbReference type="NCBI Taxonomy" id="499986"/>
    <lineage>
        <taxon>Eukaryota</taxon>
        <taxon>Viridiplantae</taxon>
        <taxon>Streptophyta</taxon>
        <taxon>Embryophyta</taxon>
        <taxon>Tracheophyta</taxon>
        <taxon>Spermatophyta</taxon>
        <taxon>Magnoliopsida</taxon>
        <taxon>eudicotyledons</taxon>
        <taxon>Gunneridae</taxon>
        <taxon>Pentapetalae</taxon>
        <taxon>rosids</taxon>
        <taxon>fabids</taxon>
        <taxon>Fabales</taxon>
        <taxon>Fabaceae</taxon>
        <taxon>Caesalpinioideae</taxon>
        <taxon>mimosoid clade</taxon>
        <taxon>Acacieae</taxon>
        <taxon>Acacia</taxon>
    </lineage>
</organism>
<reference evidence="8" key="1">
    <citation type="submission" date="2023-10" db="EMBL/GenBank/DDBJ databases">
        <title>Chromosome-level genome of the transformable northern wattle, Acacia crassicarpa.</title>
        <authorList>
            <person name="Massaro I."/>
            <person name="Sinha N.R."/>
            <person name="Poethig S."/>
            <person name="Leichty A.R."/>
        </authorList>
    </citation>
    <scope>NUCLEOTIDE SEQUENCE</scope>
    <source>
        <strain evidence="8">Acra3RX</strain>
        <tissue evidence="8">Leaf</tissue>
    </source>
</reference>
<dbReference type="FunFam" id="2.60.40.420:FF:000013">
    <property type="entry name" value="basic blue protein-like"/>
    <property type="match status" value="1"/>
</dbReference>
<evidence type="ECO:0000256" key="3">
    <source>
        <dbReference type="ARBA" id="ARBA00023157"/>
    </source>
</evidence>
<keyword evidence="1" id="KW-0479">Metal-binding</keyword>
<comment type="caution">
    <text evidence="8">The sequence shown here is derived from an EMBL/GenBank/DDBJ whole genome shotgun (WGS) entry which is preliminary data.</text>
</comment>
<dbReference type="SUPFAM" id="SSF49503">
    <property type="entry name" value="Cupredoxins"/>
    <property type="match status" value="1"/>
</dbReference>
<dbReference type="CDD" id="cd11013">
    <property type="entry name" value="Plantacyanin"/>
    <property type="match status" value="1"/>
</dbReference>
<dbReference type="GO" id="GO:0009055">
    <property type="term" value="F:electron transfer activity"/>
    <property type="evidence" value="ECO:0007669"/>
    <property type="project" value="InterPro"/>
</dbReference>
<name>A0AAE1MKG7_9FABA</name>
<dbReference type="Gene3D" id="2.60.40.420">
    <property type="entry name" value="Cupredoxins - blue copper proteins"/>
    <property type="match status" value="1"/>
</dbReference>
<feature type="chain" id="PRO_5042268994" description="Basic blue protein" evidence="6">
    <location>
        <begin position="33"/>
        <end position="128"/>
    </location>
</feature>
<evidence type="ECO:0000313" key="8">
    <source>
        <dbReference type="EMBL" id="KAK4271132.1"/>
    </source>
</evidence>
<dbReference type="Pfam" id="PF02298">
    <property type="entry name" value="Cu_bind_like"/>
    <property type="match status" value="1"/>
</dbReference>
<dbReference type="PANTHER" id="PTHR33021:SF9">
    <property type="entry name" value="PUTATIVE, EXPRESSED-RELATED"/>
    <property type="match status" value="1"/>
</dbReference>
<dbReference type="InterPro" id="IPR003245">
    <property type="entry name" value="Phytocyanin_dom"/>
</dbReference>
<evidence type="ECO:0000256" key="2">
    <source>
        <dbReference type="ARBA" id="ARBA00023008"/>
    </source>
</evidence>
<keyword evidence="3" id="KW-1015">Disulfide bond</keyword>
<dbReference type="InterPro" id="IPR041844">
    <property type="entry name" value="Plantacyanin"/>
</dbReference>
<dbReference type="PROSITE" id="PS51485">
    <property type="entry name" value="PHYTOCYANIN"/>
    <property type="match status" value="1"/>
</dbReference>
<dbReference type="AlphaFoldDB" id="A0AAE1MKG7"/>
<evidence type="ECO:0000256" key="5">
    <source>
        <dbReference type="ARBA" id="ARBA00082491"/>
    </source>
</evidence>
<proteinExistence type="predicted"/>
<keyword evidence="9" id="KW-1185">Reference proteome</keyword>
<keyword evidence="6" id="KW-0732">Signal</keyword>
<dbReference type="EMBL" id="JAWXYG010000005">
    <property type="protein sequence ID" value="KAK4271132.1"/>
    <property type="molecule type" value="Genomic_DNA"/>
</dbReference>
<dbReference type="InterPro" id="IPR008972">
    <property type="entry name" value="Cupredoxin"/>
</dbReference>
<dbReference type="GO" id="GO:0046872">
    <property type="term" value="F:metal ion binding"/>
    <property type="evidence" value="ECO:0007669"/>
    <property type="project" value="UniProtKB-KW"/>
</dbReference>
<sequence>MAMGRGSAIISGLLLLFCFMAVLLSNSGMAQAATFTVGDGGGWTFNTQGWPQGKRFRAGDTLVFNYRSGTHNVVVVNKAGYNACRTPRGAKVFTSGKDQIKLVRGPNYFICNYPGHCESAMKIAVNAF</sequence>
<dbReference type="GO" id="GO:0005886">
    <property type="term" value="C:plasma membrane"/>
    <property type="evidence" value="ECO:0007669"/>
    <property type="project" value="TreeGrafter"/>
</dbReference>
<evidence type="ECO:0000256" key="4">
    <source>
        <dbReference type="ARBA" id="ARBA00071970"/>
    </source>
</evidence>
<dbReference type="PANTHER" id="PTHR33021">
    <property type="entry name" value="BLUE COPPER PROTEIN"/>
    <property type="match status" value="1"/>
</dbReference>
<feature type="signal peptide" evidence="6">
    <location>
        <begin position="1"/>
        <end position="32"/>
    </location>
</feature>
<evidence type="ECO:0000256" key="1">
    <source>
        <dbReference type="ARBA" id="ARBA00022723"/>
    </source>
</evidence>
<dbReference type="Proteomes" id="UP001293593">
    <property type="component" value="Unassembled WGS sequence"/>
</dbReference>
<accession>A0AAE1MKG7</accession>
<dbReference type="InterPro" id="IPR039391">
    <property type="entry name" value="Phytocyanin-like"/>
</dbReference>
<evidence type="ECO:0000313" key="9">
    <source>
        <dbReference type="Proteomes" id="UP001293593"/>
    </source>
</evidence>
<evidence type="ECO:0000259" key="7">
    <source>
        <dbReference type="PROSITE" id="PS51485"/>
    </source>
</evidence>
<evidence type="ECO:0000256" key="6">
    <source>
        <dbReference type="SAM" id="SignalP"/>
    </source>
</evidence>
<keyword evidence="2" id="KW-0186">Copper</keyword>